<dbReference type="RefSeq" id="WP_238280152.1">
    <property type="nucleotide sequence ID" value="NZ_BPQL01000078.1"/>
</dbReference>
<keyword evidence="2" id="KW-1185">Reference proteome</keyword>
<evidence type="ECO:0008006" key="3">
    <source>
        <dbReference type="Google" id="ProtNLM"/>
    </source>
</evidence>
<reference evidence="1 2" key="1">
    <citation type="submission" date="2024-06" db="EMBL/GenBank/DDBJ databases">
        <title>Genomic Encyclopedia of Type Strains, Phase IV (KMG-IV): sequencing the most valuable type-strain genomes for metagenomic binning, comparative biology and taxonomic classification.</title>
        <authorList>
            <person name="Goeker M."/>
        </authorList>
    </citation>
    <scope>NUCLEOTIDE SEQUENCE [LARGE SCALE GENOMIC DNA]</scope>
    <source>
        <strain evidence="1 2">DSM 21331</strain>
    </source>
</reference>
<protein>
    <recommendedName>
        <fullName evidence="3">DUF1508 domain-containing protein</fullName>
    </recommendedName>
</protein>
<accession>A0ABV2LBI7</accession>
<evidence type="ECO:0000313" key="1">
    <source>
        <dbReference type="EMBL" id="MET3695217.1"/>
    </source>
</evidence>
<organism evidence="1 2">
    <name type="scientific">Methylobacterium goesingense</name>
    <dbReference type="NCBI Taxonomy" id="243690"/>
    <lineage>
        <taxon>Bacteria</taxon>
        <taxon>Pseudomonadati</taxon>
        <taxon>Pseudomonadota</taxon>
        <taxon>Alphaproteobacteria</taxon>
        <taxon>Hyphomicrobiales</taxon>
        <taxon>Methylobacteriaceae</taxon>
        <taxon>Methylobacterium</taxon>
    </lineage>
</organism>
<gene>
    <name evidence="1" type="ORF">ABID43_004783</name>
</gene>
<dbReference type="Proteomes" id="UP001549145">
    <property type="component" value="Unassembled WGS sequence"/>
</dbReference>
<dbReference type="EMBL" id="JBEPMM010000024">
    <property type="protein sequence ID" value="MET3695217.1"/>
    <property type="molecule type" value="Genomic_DNA"/>
</dbReference>
<evidence type="ECO:0000313" key="2">
    <source>
        <dbReference type="Proteomes" id="UP001549145"/>
    </source>
</evidence>
<proteinExistence type="predicted"/>
<comment type="caution">
    <text evidence="1">The sequence shown here is derived from an EMBL/GenBank/DDBJ whole genome shotgun (WGS) entry which is preliminary data.</text>
</comment>
<name>A0ABV2LBI7_9HYPH</name>
<sequence length="73" mass="7912">METRTTGPLTLQVEPCAEDPTRYRWVIRDRDHILRVAAYALPDAVSARAQGDGALAEVAALRRDADPVPAGPT</sequence>